<organism evidence="2 5">
    <name type="scientific">Mycobacteroides salmoniphilum</name>
    <dbReference type="NCBI Taxonomy" id="404941"/>
    <lineage>
        <taxon>Bacteria</taxon>
        <taxon>Bacillati</taxon>
        <taxon>Actinomycetota</taxon>
        <taxon>Actinomycetes</taxon>
        <taxon>Mycobacteriales</taxon>
        <taxon>Mycobacteriaceae</taxon>
        <taxon>Mycobacteroides</taxon>
    </lineage>
</organism>
<gene>
    <name evidence="3" type="ORF">CCUG60883_03705</name>
    <name evidence="2" type="ORF">CCUG60885_00421</name>
</gene>
<accession>A0A4R8SLE6</accession>
<dbReference type="Proteomes" id="UP000294844">
    <property type="component" value="Unassembled WGS sequence"/>
</dbReference>
<dbReference type="EMBL" id="PECK01000001">
    <property type="protein sequence ID" value="TDZ98551.1"/>
    <property type="molecule type" value="Genomic_DNA"/>
</dbReference>
<feature type="compositionally biased region" description="Acidic residues" evidence="1">
    <location>
        <begin position="211"/>
        <end position="220"/>
    </location>
</feature>
<dbReference type="EMBL" id="PECM01000009">
    <property type="protein sequence ID" value="TEA03081.1"/>
    <property type="molecule type" value="Genomic_DNA"/>
</dbReference>
<dbReference type="OrthoDB" id="4772340at2"/>
<keyword evidence="4" id="KW-1185">Reference proteome</keyword>
<dbReference type="Proteomes" id="UP000295685">
    <property type="component" value="Unassembled WGS sequence"/>
</dbReference>
<evidence type="ECO:0000313" key="2">
    <source>
        <dbReference type="EMBL" id="TDZ98551.1"/>
    </source>
</evidence>
<evidence type="ECO:0000313" key="5">
    <source>
        <dbReference type="Proteomes" id="UP000295685"/>
    </source>
</evidence>
<dbReference type="AlphaFoldDB" id="A0A4R8SLE6"/>
<dbReference type="RefSeq" id="WP_134144678.1">
    <property type="nucleotide sequence ID" value="NZ_PECK01000001.1"/>
</dbReference>
<evidence type="ECO:0000313" key="3">
    <source>
        <dbReference type="EMBL" id="TEA03081.1"/>
    </source>
</evidence>
<sequence length="239" mass="25721">MPQELVEQLATQHRLALALLLGEIHAAFDKTVAMLSETFPDIRQVHGGVFCGNVRAFVLAMNGIDALSRRGLSPRKVPEGASCGPGSTLKMWSGPNSSVRIGDSALAWARMRKLKPANVEGLPVLSSQMMPGTRPGVQMALDTGLQAPVLGPEGIGERYDLFVYWWPTADMTSVEGAILAAVADVDTPEEQILAFTLLPPPVRRKTAAELAETDDYEPQGDFEKHMPEQDSGEETGQGA</sequence>
<feature type="region of interest" description="Disordered" evidence="1">
    <location>
        <begin position="205"/>
        <end position="239"/>
    </location>
</feature>
<protein>
    <submittedName>
        <fullName evidence="2">Uncharacterized protein</fullName>
    </submittedName>
</protein>
<evidence type="ECO:0000256" key="1">
    <source>
        <dbReference type="SAM" id="MobiDB-lite"/>
    </source>
</evidence>
<name>A0A4R8SLE6_9MYCO</name>
<proteinExistence type="predicted"/>
<comment type="caution">
    <text evidence="2">The sequence shown here is derived from an EMBL/GenBank/DDBJ whole genome shotgun (WGS) entry which is preliminary data.</text>
</comment>
<reference evidence="4 5" key="1">
    <citation type="journal article" date="2019" name="Sci. Rep.">
        <title>Extended insight into the Mycobacterium chelonae-abscessus complex through whole genome sequencing of Mycobacterium salmoniphilum outbreak and Mycobacterium salmoniphilum-like strains.</title>
        <authorList>
            <person name="Behra P.R.K."/>
            <person name="Das S."/>
            <person name="Pettersson B.M.F."/>
            <person name="Shirreff L."/>
            <person name="DuCote T."/>
            <person name="Jacobsson K.G."/>
            <person name="Ennis D.G."/>
            <person name="Kirsebom L.A."/>
        </authorList>
    </citation>
    <scope>NUCLEOTIDE SEQUENCE [LARGE SCALE GENOMIC DNA]</scope>
    <source>
        <strain evidence="3 4">CCUG 60883</strain>
        <strain evidence="2 5">CCUG 60885</strain>
    </source>
</reference>
<evidence type="ECO:0000313" key="4">
    <source>
        <dbReference type="Proteomes" id="UP000294844"/>
    </source>
</evidence>